<dbReference type="CDD" id="cd00397">
    <property type="entry name" value="DNA_BRE_C"/>
    <property type="match status" value="1"/>
</dbReference>
<evidence type="ECO:0000256" key="3">
    <source>
        <dbReference type="ARBA" id="ARBA00023172"/>
    </source>
</evidence>
<dbReference type="InterPro" id="IPR011010">
    <property type="entry name" value="DNA_brk_join_enz"/>
</dbReference>
<name>A0ABZ2LWR4_9BACT</name>
<keyword evidence="6" id="KW-1185">Reference proteome</keyword>
<dbReference type="Gene3D" id="1.10.150.130">
    <property type="match status" value="1"/>
</dbReference>
<accession>A0ABZ2LWR4</accession>
<dbReference type="PANTHER" id="PTHR30349:SF64">
    <property type="entry name" value="PROPHAGE INTEGRASE INTD-RELATED"/>
    <property type="match status" value="1"/>
</dbReference>
<dbReference type="PROSITE" id="PS51898">
    <property type="entry name" value="TYR_RECOMBINASE"/>
    <property type="match status" value="1"/>
</dbReference>
<dbReference type="Pfam" id="PF00589">
    <property type="entry name" value="Phage_integrase"/>
    <property type="match status" value="1"/>
</dbReference>
<comment type="similarity">
    <text evidence="1">Belongs to the 'phage' integrase family.</text>
</comment>
<keyword evidence="3" id="KW-0233">DNA recombination</keyword>
<organism evidence="5 6">
    <name type="scientific">Pendulispora albinea</name>
    <dbReference type="NCBI Taxonomy" id="2741071"/>
    <lineage>
        <taxon>Bacteria</taxon>
        <taxon>Pseudomonadati</taxon>
        <taxon>Myxococcota</taxon>
        <taxon>Myxococcia</taxon>
        <taxon>Myxococcales</taxon>
        <taxon>Sorangiineae</taxon>
        <taxon>Pendulisporaceae</taxon>
        <taxon>Pendulispora</taxon>
    </lineage>
</organism>
<sequence>MTEIDMTGITPLPSGSFRLRMQIGKKKIDKTRPTLAAVLEIRDATRQLLASGKMIHVSGSSIKQLGPAFLASRGGNRTDDAGNWELHIAHEAFAQRAAATVVRRDVLAWLDRLKRKLTAYKYRENIDFLGWQTRKHMLILLRQFFAWALDRDIVNVNPCIGITVKREDGDEDDGYQEGWYLDGQEQGDAHTALTTIKGKDDEQTWFWRAERHIIEFAIGTGLRKGEQFCLHLTDVHVDGENPHVVVRHGSWDPKKQRYRPPKGRTGEKKTRIVPLFGLGLASARAWLALLPRYTKKNPHGLMFPNTKGGRRTKPPTVWNTFADKLGIIPHIGRRIWWHLLRHTCASSLVAGWWGTRWSLEDVSKYLGHSSVKVTERYAHLTVHVLLDVASHAETAWQATLTRGRHLPQKHRKNGHFPRPSKPNVVCSNQTGRAQSNVGRENLDQGFDGRESAPECWFLPAVCG</sequence>
<evidence type="ECO:0000313" key="5">
    <source>
        <dbReference type="EMBL" id="WXB15379.1"/>
    </source>
</evidence>
<dbReference type="InterPro" id="IPR002104">
    <property type="entry name" value="Integrase_catalytic"/>
</dbReference>
<evidence type="ECO:0000313" key="6">
    <source>
        <dbReference type="Proteomes" id="UP001370348"/>
    </source>
</evidence>
<dbReference type="SUPFAM" id="SSF56349">
    <property type="entry name" value="DNA breaking-rejoining enzymes"/>
    <property type="match status" value="1"/>
</dbReference>
<dbReference type="Proteomes" id="UP001370348">
    <property type="component" value="Chromosome"/>
</dbReference>
<dbReference type="RefSeq" id="WP_394825005.1">
    <property type="nucleotide sequence ID" value="NZ_CP089984.1"/>
</dbReference>
<dbReference type="EMBL" id="CP089984">
    <property type="protein sequence ID" value="WXB15379.1"/>
    <property type="molecule type" value="Genomic_DNA"/>
</dbReference>
<gene>
    <name evidence="5" type="ORF">LZC94_47110</name>
</gene>
<feature type="domain" description="Tyr recombinase" evidence="4">
    <location>
        <begin position="192"/>
        <end position="390"/>
    </location>
</feature>
<dbReference type="InterPro" id="IPR050090">
    <property type="entry name" value="Tyrosine_recombinase_XerCD"/>
</dbReference>
<dbReference type="InterPro" id="IPR010998">
    <property type="entry name" value="Integrase_recombinase_N"/>
</dbReference>
<dbReference type="Gene3D" id="1.10.443.10">
    <property type="entry name" value="Intergrase catalytic core"/>
    <property type="match status" value="1"/>
</dbReference>
<dbReference type="PANTHER" id="PTHR30349">
    <property type="entry name" value="PHAGE INTEGRASE-RELATED"/>
    <property type="match status" value="1"/>
</dbReference>
<dbReference type="InterPro" id="IPR013762">
    <property type="entry name" value="Integrase-like_cat_sf"/>
</dbReference>
<protein>
    <submittedName>
        <fullName evidence="5">Site-specific integrase</fullName>
    </submittedName>
</protein>
<evidence type="ECO:0000256" key="1">
    <source>
        <dbReference type="ARBA" id="ARBA00008857"/>
    </source>
</evidence>
<evidence type="ECO:0000256" key="2">
    <source>
        <dbReference type="ARBA" id="ARBA00023125"/>
    </source>
</evidence>
<proteinExistence type="inferred from homology"/>
<reference evidence="5 6" key="1">
    <citation type="submission" date="2021-12" db="EMBL/GenBank/DDBJ databases">
        <title>Discovery of the Pendulisporaceae a myxobacterial family with distinct sporulation behavior and unique specialized metabolism.</title>
        <authorList>
            <person name="Garcia R."/>
            <person name="Popoff A."/>
            <person name="Bader C.D."/>
            <person name="Loehr J."/>
            <person name="Walesch S."/>
            <person name="Walt C."/>
            <person name="Boldt J."/>
            <person name="Bunk B."/>
            <person name="Haeckl F.J.F.P.J."/>
            <person name="Gunesch A.P."/>
            <person name="Birkelbach J."/>
            <person name="Nuebel U."/>
            <person name="Pietschmann T."/>
            <person name="Bach T."/>
            <person name="Mueller R."/>
        </authorList>
    </citation>
    <scope>NUCLEOTIDE SEQUENCE [LARGE SCALE GENOMIC DNA]</scope>
    <source>
        <strain evidence="5 6">MSr11954</strain>
    </source>
</reference>
<keyword evidence="2" id="KW-0238">DNA-binding</keyword>
<evidence type="ECO:0000259" key="4">
    <source>
        <dbReference type="PROSITE" id="PS51898"/>
    </source>
</evidence>